<dbReference type="EMBL" id="LVLJ01001764">
    <property type="protein sequence ID" value="OAE28195.1"/>
    <property type="molecule type" value="Genomic_DNA"/>
</dbReference>
<accession>A0A176W733</accession>
<proteinExistence type="predicted"/>
<reference evidence="1" key="1">
    <citation type="submission" date="2016-03" db="EMBL/GenBank/DDBJ databases">
        <title>Mechanisms controlling the formation of the plant cell surface in tip-growing cells are functionally conserved among land plants.</title>
        <authorList>
            <person name="Honkanen S."/>
            <person name="Jones V.A."/>
            <person name="Morieri G."/>
            <person name="Champion C."/>
            <person name="Hetherington A.J."/>
            <person name="Kelly S."/>
            <person name="Saint-Marcoux D."/>
            <person name="Proust H."/>
            <person name="Prescott H."/>
            <person name="Dolan L."/>
        </authorList>
    </citation>
    <scope>NUCLEOTIDE SEQUENCE [LARGE SCALE GENOMIC DNA]</scope>
    <source>
        <tissue evidence="1">Whole gametophyte</tissue>
    </source>
</reference>
<gene>
    <name evidence="1" type="ORF">AXG93_2515s1330</name>
</gene>
<protein>
    <submittedName>
        <fullName evidence="1">Uncharacterized protein</fullName>
    </submittedName>
</protein>
<evidence type="ECO:0000313" key="2">
    <source>
        <dbReference type="Proteomes" id="UP000077202"/>
    </source>
</evidence>
<evidence type="ECO:0000313" key="1">
    <source>
        <dbReference type="EMBL" id="OAE28195.1"/>
    </source>
</evidence>
<dbReference type="Proteomes" id="UP000077202">
    <property type="component" value="Unassembled WGS sequence"/>
</dbReference>
<organism evidence="1 2">
    <name type="scientific">Marchantia polymorpha subsp. ruderalis</name>
    <dbReference type="NCBI Taxonomy" id="1480154"/>
    <lineage>
        <taxon>Eukaryota</taxon>
        <taxon>Viridiplantae</taxon>
        <taxon>Streptophyta</taxon>
        <taxon>Embryophyta</taxon>
        <taxon>Marchantiophyta</taxon>
        <taxon>Marchantiopsida</taxon>
        <taxon>Marchantiidae</taxon>
        <taxon>Marchantiales</taxon>
        <taxon>Marchantiaceae</taxon>
        <taxon>Marchantia</taxon>
    </lineage>
</organism>
<comment type="caution">
    <text evidence="1">The sequence shown here is derived from an EMBL/GenBank/DDBJ whole genome shotgun (WGS) entry which is preliminary data.</text>
</comment>
<keyword evidence="2" id="KW-1185">Reference proteome</keyword>
<dbReference type="AlphaFoldDB" id="A0A176W733"/>
<sequence>MYFVGICVKRAEVDPLLRGCSRSITGLRVWTHDFSSNSCLRLSDWEDWDLDNGPLSYHLLSPSLHAQLSYLVLGNEGRSVHLAVREDLSWRHDSIGFFWAEASGIVRDSFTEEPKPTSLDPP</sequence>
<name>A0A176W733_MARPO</name>